<evidence type="ECO:0000313" key="1">
    <source>
        <dbReference type="EMBL" id="KXS30396.1"/>
    </source>
</evidence>
<feature type="non-terminal residue" evidence="1">
    <location>
        <position position="169"/>
    </location>
</feature>
<dbReference type="Proteomes" id="UP000070578">
    <property type="component" value="Unassembled WGS sequence"/>
</dbReference>
<name>A0A139BN18_9PROT</name>
<dbReference type="AlphaFoldDB" id="A0A139BN18"/>
<evidence type="ECO:0000313" key="2">
    <source>
        <dbReference type="Proteomes" id="UP000070578"/>
    </source>
</evidence>
<organism evidence="1 2">
    <name type="scientific">Candidatus Gallionella acididurans</name>
    <dbReference type="NCBI Taxonomy" id="1796491"/>
    <lineage>
        <taxon>Bacteria</taxon>
        <taxon>Pseudomonadati</taxon>
        <taxon>Pseudomonadota</taxon>
        <taxon>Betaproteobacteria</taxon>
        <taxon>Nitrosomonadales</taxon>
        <taxon>Gallionellaceae</taxon>
        <taxon>Gallionella</taxon>
    </lineage>
</organism>
<reference evidence="1 2" key="1">
    <citation type="submission" date="2016-02" db="EMBL/GenBank/DDBJ databases">
        <authorList>
            <person name="Wen L."/>
            <person name="He K."/>
            <person name="Yang H."/>
        </authorList>
    </citation>
    <scope>NUCLEOTIDE SEQUENCE [LARGE SCALE GENOMIC DNA]</scope>
    <source>
        <strain evidence="1">ShG14-8</strain>
    </source>
</reference>
<accession>A0A139BN18</accession>
<reference evidence="1 2" key="2">
    <citation type="submission" date="2016-03" db="EMBL/GenBank/DDBJ databases">
        <title>New uncultured bacterium of the family Gallionellaceae from acid mine drainage: description and reconstruction of genome based on metagenomic analysis of microbial community.</title>
        <authorList>
            <person name="Kadnikov V."/>
            <person name="Ivasenko D."/>
            <person name="Beletsky A."/>
            <person name="Mardanov A."/>
            <person name="Danilova E."/>
            <person name="Pimenov N."/>
            <person name="Karnachuk O."/>
            <person name="Ravin N."/>
        </authorList>
    </citation>
    <scope>NUCLEOTIDE SEQUENCE [LARGE SCALE GENOMIC DNA]</scope>
    <source>
        <strain evidence="1">ShG14-8</strain>
    </source>
</reference>
<evidence type="ECO:0008006" key="3">
    <source>
        <dbReference type="Google" id="ProtNLM"/>
    </source>
</evidence>
<dbReference type="Pfam" id="PF09903">
    <property type="entry name" value="DUF2130"/>
    <property type="match status" value="1"/>
</dbReference>
<dbReference type="EMBL" id="LSLI01000282">
    <property type="protein sequence ID" value="KXS30396.1"/>
    <property type="molecule type" value="Genomic_DNA"/>
</dbReference>
<gene>
    <name evidence="1" type="ORF">AWT59_3478</name>
</gene>
<dbReference type="InterPro" id="IPR019219">
    <property type="entry name" value="DUF2130"/>
</dbReference>
<sequence length="169" mass="19776">MSVQNIGASIRNRLLNKARAENLDFNLLLTRYALERMLYRLSISEQRDQFLLKGALLFDLWFDVPHRPTHDADLLGLGSPEIPHLEEVFRNISRIEVENALARQATEGQQTKTEMIYQYLTGPRFRQRVEAIVEAFSTMQEDLDKERKVIMKQWAKREEQIERVMGATV</sequence>
<comment type="caution">
    <text evidence="1">The sequence shown here is derived from an EMBL/GenBank/DDBJ whole genome shotgun (WGS) entry which is preliminary data.</text>
</comment>
<protein>
    <recommendedName>
        <fullName evidence="3">Nucleotidyl transferase AbiEii/AbiGii toxin family protein</fullName>
    </recommendedName>
</protein>
<proteinExistence type="predicted"/>